<proteinExistence type="inferred from homology"/>
<keyword evidence="4 7" id="KW-0133">Cell shape</keyword>
<dbReference type="InterPro" id="IPR038063">
    <property type="entry name" value="Transpep_catalytic_dom"/>
</dbReference>
<dbReference type="Pfam" id="PF03734">
    <property type="entry name" value="YkuD"/>
    <property type="match status" value="1"/>
</dbReference>
<comment type="similarity">
    <text evidence="2">Belongs to the YkuD family.</text>
</comment>
<reference evidence="9 10" key="1">
    <citation type="submission" date="2017-01" db="EMBL/GenBank/DDBJ databases">
        <authorList>
            <person name="Mah S.A."/>
            <person name="Swanson W.J."/>
            <person name="Moy G.W."/>
            <person name="Vacquier V.D."/>
        </authorList>
    </citation>
    <scope>NUCLEOTIDE SEQUENCE [LARGE SCALE GENOMIC DNA]</scope>
    <source>
        <strain evidence="9 10">DSM 26375</strain>
    </source>
</reference>
<dbReference type="CDD" id="cd16913">
    <property type="entry name" value="YkuD_like"/>
    <property type="match status" value="1"/>
</dbReference>
<dbReference type="GO" id="GO:0016740">
    <property type="term" value="F:transferase activity"/>
    <property type="evidence" value="ECO:0007669"/>
    <property type="project" value="UniProtKB-KW"/>
</dbReference>
<dbReference type="PROSITE" id="PS51257">
    <property type="entry name" value="PROKAR_LIPOPROTEIN"/>
    <property type="match status" value="1"/>
</dbReference>
<dbReference type="PANTHER" id="PTHR36699:SF1">
    <property type="entry name" value="L,D-TRANSPEPTIDASE YAFK-RELATED"/>
    <property type="match status" value="1"/>
</dbReference>
<dbReference type="STRING" id="1086013.SAMN05421774_102718"/>
<feature type="active site" description="Proton donor/acceptor" evidence="7">
    <location>
        <position position="125"/>
    </location>
</feature>
<evidence type="ECO:0000256" key="5">
    <source>
        <dbReference type="ARBA" id="ARBA00022984"/>
    </source>
</evidence>
<keyword evidence="10" id="KW-1185">Reference proteome</keyword>
<dbReference type="GO" id="GO:0004180">
    <property type="term" value="F:carboxypeptidase activity"/>
    <property type="evidence" value="ECO:0007669"/>
    <property type="project" value="UniProtKB-ARBA"/>
</dbReference>
<evidence type="ECO:0000256" key="3">
    <source>
        <dbReference type="ARBA" id="ARBA00022679"/>
    </source>
</evidence>
<evidence type="ECO:0000256" key="1">
    <source>
        <dbReference type="ARBA" id="ARBA00004752"/>
    </source>
</evidence>
<dbReference type="Proteomes" id="UP000186141">
    <property type="component" value="Unassembled WGS sequence"/>
</dbReference>
<evidence type="ECO:0000313" key="9">
    <source>
        <dbReference type="EMBL" id="SIS85975.1"/>
    </source>
</evidence>
<evidence type="ECO:0000313" key="10">
    <source>
        <dbReference type="Proteomes" id="UP000186141"/>
    </source>
</evidence>
<evidence type="ECO:0000259" key="8">
    <source>
        <dbReference type="PROSITE" id="PS52029"/>
    </source>
</evidence>
<dbReference type="AlphaFoldDB" id="A0A1N7MIM7"/>
<dbReference type="SUPFAM" id="SSF141523">
    <property type="entry name" value="L,D-transpeptidase catalytic domain-like"/>
    <property type="match status" value="1"/>
</dbReference>
<keyword evidence="5 7" id="KW-0573">Peptidoglycan synthesis</keyword>
<dbReference type="InterPro" id="IPR005490">
    <property type="entry name" value="LD_TPept_cat_dom"/>
</dbReference>
<dbReference type="GO" id="GO:0008360">
    <property type="term" value="P:regulation of cell shape"/>
    <property type="evidence" value="ECO:0007669"/>
    <property type="project" value="UniProtKB-UniRule"/>
</dbReference>
<evidence type="ECO:0000256" key="2">
    <source>
        <dbReference type="ARBA" id="ARBA00005992"/>
    </source>
</evidence>
<dbReference type="Gene3D" id="2.40.440.10">
    <property type="entry name" value="L,D-transpeptidase catalytic domain-like"/>
    <property type="match status" value="1"/>
</dbReference>
<keyword evidence="3" id="KW-0808">Transferase</keyword>
<dbReference type="OrthoDB" id="9809748at2"/>
<dbReference type="RefSeq" id="WP_076529868.1">
    <property type="nucleotide sequence ID" value="NZ_BMEH01000002.1"/>
</dbReference>
<evidence type="ECO:0000256" key="6">
    <source>
        <dbReference type="ARBA" id="ARBA00023316"/>
    </source>
</evidence>
<evidence type="ECO:0000256" key="7">
    <source>
        <dbReference type="PROSITE-ProRule" id="PRU01373"/>
    </source>
</evidence>
<gene>
    <name evidence="9" type="ORF">SAMN05421774_102718</name>
</gene>
<name>A0A1N7MIM7_9RHOB</name>
<keyword evidence="6 7" id="KW-0961">Cell wall biogenesis/degradation</keyword>
<dbReference type="GO" id="GO:0009252">
    <property type="term" value="P:peptidoglycan biosynthetic process"/>
    <property type="evidence" value="ECO:0007669"/>
    <property type="project" value="UniProtKB-UniPathway"/>
</dbReference>
<sequence>MQFWNRRQAILGAIAVGLAACAPSKFRRYNGPEVTRVEIHKGARKMYLLHHDKVLKQYDVGLGAAPVGHKQFEGDSKTPEGLYYIDRRNPNSNFHLSVGISYPNPADRAFARAQGKSPGGDIFIHGQAGKHMGRGRGRDWTDGCIAVTDREVEDIYAMLRLGTPVAIYP</sequence>
<comment type="pathway">
    <text evidence="1 7">Cell wall biogenesis; peptidoglycan biosynthesis.</text>
</comment>
<protein>
    <submittedName>
        <fullName evidence="9">L,D-transpeptidase catalytic domain</fullName>
    </submittedName>
</protein>
<dbReference type="EMBL" id="FTOT01000002">
    <property type="protein sequence ID" value="SIS85975.1"/>
    <property type="molecule type" value="Genomic_DNA"/>
</dbReference>
<dbReference type="PROSITE" id="PS52029">
    <property type="entry name" value="LD_TPASE"/>
    <property type="match status" value="1"/>
</dbReference>
<organism evidence="9 10">
    <name type="scientific">Gemmobacter megaterium</name>
    <dbReference type="NCBI Taxonomy" id="1086013"/>
    <lineage>
        <taxon>Bacteria</taxon>
        <taxon>Pseudomonadati</taxon>
        <taxon>Pseudomonadota</taxon>
        <taxon>Alphaproteobacteria</taxon>
        <taxon>Rhodobacterales</taxon>
        <taxon>Paracoccaceae</taxon>
        <taxon>Gemmobacter</taxon>
    </lineage>
</organism>
<dbReference type="PANTHER" id="PTHR36699">
    <property type="entry name" value="LD-TRANSPEPTIDASE"/>
    <property type="match status" value="1"/>
</dbReference>
<evidence type="ECO:0000256" key="4">
    <source>
        <dbReference type="ARBA" id="ARBA00022960"/>
    </source>
</evidence>
<accession>A0A1N7MIM7</accession>
<dbReference type="UniPathway" id="UPA00219"/>
<dbReference type="GO" id="GO:0071555">
    <property type="term" value="P:cell wall organization"/>
    <property type="evidence" value="ECO:0007669"/>
    <property type="project" value="UniProtKB-UniRule"/>
</dbReference>
<feature type="domain" description="L,D-TPase catalytic" evidence="8">
    <location>
        <begin position="35"/>
        <end position="168"/>
    </location>
</feature>
<feature type="active site" description="Nucleophile" evidence="7">
    <location>
        <position position="144"/>
    </location>
</feature>